<feature type="transmembrane region" description="Helical" evidence="1">
    <location>
        <begin position="289"/>
        <end position="308"/>
    </location>
</feature>
<feature type="transmembrane region" description="Helical" evidence="1">
    <location>
        <begin position="329"/>
        <end position="352"/>
    </location>
</feature>
<dbReference type="EMBL" id="HBNS01010777">
    <property type="protein sequence ID" value="CAE4595391.1"/>
    <property type="molecule type" value="Transcribed_RNA"/>
</dbReference>
<feature type="transmembrane region" description="Helical" evidence="1">
    <location>
        <begin position="237"/>
        <end position="257"/>
    </location>
</feature>
<dbReference type="EMBL" id="HBNS01010776">
    <property type="protein sequence ID" value="CAE4595389.1"/>
    <property type="molecule type" value="Transcribed_RNA"/>
</dbReference>
<organism evidence="3">
    <name type="scientific">Ditylum brightwellii</name>
    <dbReference type="NCBI Taxonomy" id="49249"/>
    <lineage>
        <taxon>Eukaryota</taxon>
        <taxon>Sar</taxon>
        <taxon>Stramenopiles</taxon>
        <taxon>Ochrophyta</taxon>
        <taxon>Bacillariophyta</taxon>
        <taxon>Mediophyceae</taxon>
        <taxon>Lithodesmiophycidae</taxon>
        <taxon>Lithodesmiales</taxon>
        <taxon>Lithodesmiaceae</taxon>
        <taxon>Ditylum</taxon>
    </lineage>
</organism>
<sequence>MVSCYGRGKLPTYVVRTNIKTGEAEDYVHPMTALSSSAHKMSAWKLACILKEHDVDCLRCGICDQIDLNMDDENNSDDAAERWLREFKQQNGVLYGGHVWMTPCNCPELVHRVCLERKLGLVPKLYVWEYSKFCIQMIKWFGKRSYFQMIQFWSKQNQEQEEDAPPPPTAPRVWISFDNINSTSNNIGYGPAAVNDQGYFTSPYAKCPACSVTYRRSVRLPRSLSEVILSSLSDPVALLRFLSTHVHFVICILFLTATDPTTQLLKWPTTTTTTAAAISGHWWKNIALLWWQLWQCCMLHIFFSPRFASIVDRLWIQGAGPISSFYCHLYFYFLVTSGILCVSFIPVISRLMEVHVVNTFLSPGGKSKEVLGILWNIVSLVNFGQYIAMSTIVICIFWRTNYRIFTVADGR</sequence>
<evidence type="ECO:0000313" key="3">
    <source>
        <dbReference type="EMBL" id="CAE4595391.1"/>
    </source>
</evidence>
<feature type="transmembrane region" description="Helical" evidence="1">
    <location>
        <begin position="372"/>
        <end position="398"/>
    </location>
</feature>
<proteinExistence type="predicted"/>
<keyword evidence="1" id="KW-0472">Membrane</keyword>
<name>A0A6V2CSG4_9STRA</name>
<evidence type="ECO:0000313" key="2">
    <source>
        <dbReference type="EMBL" id="CAE4595389.1"/>
    </source>
</evidence>
<gene>
    <name evidence="2" type="ORF">DBRI00130_LOCUS8703</name>
    <name evidence="3" type="ORF">DBRI00130_LOCUS8704</name>
</gene>
<accession>A0A6V2CSG4</accession>
<evidence type="ECO:0000256" key="1">
    <source>
        <dbReference type="SAM" id="Phobius"/>
    </source>
</evidence>
<protein>
    <submittedName>
        <fullName evidence="3">Uncharacterized protein</fullName>
    </submittedName>
</protein>
<keyword evidence="1" id="KW-1133">Transmembrane helix</keyword>
<dbReference type="AlphaFoldDB" id="A0A6V2CSG4"/>
<keyword evidence="1" id="KW-0812">Transmembrane</keyword>
<reference evidence="3" key="1">
    <citation type="submission" date="2021-01" db="EMBL/GenBank/DDBJ databases">
        <authorList>
            <person name="Corre E."/>
            <person name="Pelletier E."/>
            <person name="Niang G."/>
            <person name="Scheremetjew M."/>
            <person name="Finn R."/>
            <person name="Kale V."/>
            <person name="Holt S."/>
            <person name="Cochrane G."/>
            <person name="Meng A."/>
            <person name="Brown T."/>
            <person name="Cohen L."/>
        </authorList>
    </citation>
    <scope>NUCLEOTIDE SEQUENCE</scope>
    <source>
        <strain evidence="3">GSO104</strain>
    </source>
</reference>